<dbReference type="InterPro" id="IPR011990">
    <property type="entry name" value="TPR-like_helical_dom_sf"/>
</dbReference>
<dbReference type="SUPFAM" id="SSF48452">
    <property type="entry name" value="TPR-like"/>
    <property type="match status" value="1"/>
</dbReference>
<dbReference type="Proteomes" id="UP000652760">
    <property type="component" value="Unassembled WGS sequence"/>
</dbReference>
<dbReference type="Pfam" id="PF13432">
    <property type="entry name" value="TPR_16"/>
    <property type="match status" value="1"/>
</dbReference>
<reference evidence="2" key="1">
    <citation type="submission" date="2021-01" db="EMBL/GenBank/DDBJ databases">
        <title>Genome public.</title>
        <authorList>
            <person name="Liu C."/>
            <person name="Sun Q."/>
        </authorList>
    </citation>
    <scope>NUCLEOTIDE SEQUENCE [LARGE SCALE GENOMIC DNA]</scope>
    <source>
        <strain evidence="2">YIM B02556</strain>
    </source>
</reference>
<keyword evidence="2" id="KW-1185">Reference proteome</keyword>
<dbReference type="RefSeq" id="WP_200195279.1">
    <property type="nucleotide sequence ID" value="NZ_JAENHM010000058.1"/>
</dbReference>
<evidence type="ECO:0000313" key="2">
    <source>
        <dbReference type="Proteomes" id="UP000652760"/>
    </source>
</evidence>
<dbReference type="PANTHER" id="PTHR44809:SF1">
    <property type="entry name" value="PROTEIN O-MANNOSYL-TRANSFERASE TMTC1"/>
    <property type="match status" value="1"/>
</dbReference>
<dbReference type="EMBL" id="JAENHM010000058">
    <property type="protein sequence ID" value="MBK1839408.1"/>
    <property type="molecule type" value="Genomic_DNA"/>
</dbReference>
<organism evidence="1 2">
    <name type="scientific">Azospirillum endophyticum</name>
    <dbReference type="NCBI Taxonomy" id="2800326"/>
    <lineage>
        <taxon>Bacteria</taxon>
        <taxon>Pseudomonadati</taxon>
        <taxon>Pseudomonadota</taxon>
        <taxon>Alphaproteobacteria</taxon>
        <taxon>Rhodospirillales</taxon>
        <taxon>Azospirillaceae</taxon>
        <taxon>Azospirillum</taxon>
    </lineage>
</organism>
<dbReference type="SMART" id="SM00028">
    <property type="entry name" value="TPR"/>
    <property type="match status" value="4"/>
</dbReference>
<sequence length="472" mass="51746">MTTALRDLLSRAGVALNEGRPAGAEPALRHAIALEPAAAEALCLAGLAAHLAGRPDGAIRWFGRTVRLQPGNATAHSGLGEEFRRAGRLDEATRHGRLAAAIEPGDVNALHNLAITSYDRLEIGRSVACSRCALRLAPQMPGPHFELAEALLLSGRFEEGWDEYEWRFRLPGAPPPLPPHLLEARGTAPPPQWDGRPLPDGGRLLLVADQGFGDVIQFARYLPLVEALGPDLIVAASAEMVPILRQLVDEHRIHEDWGSLPDFQAWCALSGLPRLFGTTLETIPSATPYLDADPELAAWWKRRLDQLVPRRYRRIGLVWAGRPTHGNDHNRSLDLHRLAPLLDLDEVAFVSLQIGPAAMEIGRYFGRAPLINFGPEIADFDDTMAILRGLERLVSVDTAVAHLAGAMGVPVSLLLPFAPDWRWLLEQGDSPWYPVATLHRQTAPGCWDEPVREVAARLRAESRRRGAAQFPP</sequence>
<accession>A0ABS1F7J9</accession>
<protein>
    <submittedName>
        <fullName evidence="1">Glycosyltransferase</fullName>
    </submittedName>
</protein>
<comment type="caution">
    <text evidence="1">The sequence shown here is derived from an EMBL/GenBank/DDBJ whole genome shotgun (WGS) entry which is preliminary data.</text>
</comment>
<name>A0ABS1F7J9_9PROT</name>
<dbReference type="SUPFAM" id="SSF53756">
    <property type="entry name" value="UDP-Glycosyltransferase/glycogen phosphorylase"/>
    <property type="match status" value="1"/>
</dbReference>
<evidence type="ECO:0000313" key="1">
    <source>
        <dbReference type="EMBL" id="MBK1839408.1"/>
    </source>
</evidence>
<dbReference type="Gene3D" id="3.40.50.2000">
    <property type="entry name" value="Glycogen Phosphorylase B"/>
    <property type="match status" value="1"/>
</dbReference>
<dbReference type="InterPro" id="IPR019734">
    <property type="entry name" value="TPR_rpt"/>
</dbReference>
<proteinExistence type="predicted"/>
<dbReference type="Gene3D" id="1.25.40.10">
    <property type="entry name" value="Tetratricopeptide repeat domain"/>
    <property type="match status" value="1"/>
</dbReference>
<dbReference type="PANTHER" id="PTHR44809">
    <property type="match status" value="1"/>
</dbReference>
<dbReference type="InterPro" id="IPR052943">
    <property type="entry name" value="TMTC_O-mannosyl-trnsfr"/>
</dbReference>
<gene>
    <name evidence="1" type="ORF">JHL17_18525</name>
</gene>